<evidence type="ECO:0000256" key="2">
    <source>
        <dbReference type="ARBA" id="ARBA00022448"/>
    </source>
</evidence>
<dbReference type="Proteomes" id="UP000242310">
    <property type="component" value="Unassembled WGS sequence"/>
</dbReference>
<keyword evidence="12" id="KW-1185">Reference proteome</keyword>
<evidence type="ECO:0000256" key="7">
    <source>
        <dbReference type="ARBA" id="ARBA00023065"/>
    </source>
</evidence>
<dbReference type="GO" id="GO:0030288">
    <property type="term" value="C:outer membrane-bounded periplasmic space"/>
    <property type="evidence" value="ECO:0007669"/>
    <property type="project" value="TreeGrafter"/>
</dbReference>
<evidence type="ECO:0000256" key="6">
    <source>
        <dbReference type="ARBA" id="ARBA00023004"/>
    </source>
</evidence>
<dbReference type="GO" id="GO:0046872">
    <property type="term" value="F:metal ion binding"/>
    <property type="evidence" value="ECO:0007669"/>
    <property type="project" value="UniProtKB-KW"/>
</dbReference>
<feature type="chain" id="PRO_5038709281" evidence="10">
    <location>
        <begin position="21"/>
        <end position="377"/>
    </location>
</feature>
<dbReference type="Gene3D" id="3.40.190.10">
    <property type="entry name" value="Periplasmic binding protein-like II"/>
    <property type="match status" value="2"/>
</dbReference>
<keyword evidence="7" id="KW-0406">Ion transport</keyword>
<feature type="compositionally biased region" description="Acidic residues" evidence="9">
    <location>
        <begin position="25"/>
        <end position="62"/>
    </location>
</feature>
<organism evidence="11 12">
    <name type="scientific">Salsuginibacillus halophilus</name>
    <dbReference type="NCBI Taxonomy" id="517424"/>
    <lineage>
        <taxon>Bacteria</taxon>
        <taxon>Bacillati</taxon>
        <taxon>Bacillota</taxon>
        <taxon>Bacilli</taxon>
        <taxon>Bacillales</taxon>
        <taxon>Bacillaceae</taxon>
        <taxon>Salsuginibacillus</taxon>
    </lineage>
</organism>
<keyword evidence="6 8" id="KW-0408">Iron</keyword>
<dbReference type="Pfam" id="PF13416">
    <property type="entry name" value="SBP_bac_8"/>
    <property type="match status" value="1"/>
</dbReference>
<keyword evidence="2" id="KW-0813">Transport</keyword>
<dbReference type="PANTHER" id="PTHR30006:SF15">
    <property type="entry name" value="IRON-UTILIZATION PERIPLASMIC PROTEIN"/>
    <property type="match status" value="1"/>
</dbReference>
<feature type="binding site" evidence="8">
    <location>
        <position position="259"/>
    </location>
    <ligand>
        <name>Fe cation</name>
        <dbReference type="ChEBI" id="CHEBI:24875"/>
    </ligand>
</feature>
<dbReference type="GO" id="GO:0055085">
    <property type="term" value="P:transmembrane transport"/>
    <property type="evidence" value="ECO:0007669"/>
    <property type="project" value="InterPro"/>
</dbReference>
<dbReference type="RefSeq" id="WP_106589733.1">
    <property type="nucleotide sequence ID" value="NZ_PYAV01000015.1"/>
</dbReference>
<evidence type="ECO:0000256" key="8">
    <source>
        <dbReference type="PIRSR" id="PIRSR002825-1"/>
    </source>
</evidence>
<keyword evidence="3" id="KW-0410">Iron transport</keyword>
<dbReference type="InterPro" id="IPR006059">
    <property type="entry name" value="SBP"/>
</dbReference>
<evidence type="ECO:0000256" key="1">
    <source>
        <dbReference type="ARBA" id="ARBA00008520"/>
    </source>
</evidence>
<dbReference type="AlphaFoldDB" id="A0A2P8H8B6"/>
<name>A0A2P8H8B6_9BACI</name>
<sequence>MRKFNRMVPATMAAVMVTLAACGEEEQNGVEENGGDEAQSEGEEVEEDEDNDDGEAVDEAEHDGELTVYSARNETFVDQWLESFEEDTGIEVNALHADDNAVNLIQEESENVQADMFISNDIGALEFLRMEGLLQGYEPENVDSIGEEYRAEDDSWVALSARTRAFMYNKDIVDEEDVPNNIADLANDEYEGEFAITRGANGSMIAHVSALRQEWGDEETKEWLGDISENAGAILSGHSDIRDVVGQGEFAFGLVNNYYYHQQLEEPDNNNVGIVYPDQGEGEMGAVLNAAGIGMIEGAPNEENAQVFMDWALEEENQREFSYDSLEVPINPDIEPYDEAASIDDYETHDMPLRELGEVWEDTRELIEDSDMDLEIR</sequence>
<dbReference type="PANTHER" id="PTHR30006">
    <property type="entry name" value="THIAMINE-BINDING PERIPLASMIC PROTEIN-RELATED"/>
    <property type="match status" value="1"/>
</dbReference>
<dbReference type="GO" id="GO:0006826">
    <property type="term" value="P:iron ion transport"/>
    <property type="evidence" value="ECO:0007669"/>
    <property type="project" value="UniProtKB-KW"/>
</dbReference>
<evidence type="ECO:0000256" key="10">
    <source>
        <dbReference type="SAM" id="SignalP"/>
    </source>
</evidence>
<gene>
    <name evidence="11" type="ORF">B0H94_11556</name>
</gene>
<dbReference type="PROSITE" id="PS51257">
    <property type="entry name" value="PROKAR_LIPOPROTEIN"/>
    <property type="match status" value="1"/>
</dbReference>
<proteinExistence type="inferred from homology"/>
<dbReference type="SUPFAM" id="SSF53850">
    <property type="entry name" value="Periplasmic binding protein-like II"/>
    <property type="match status" value="1"/>
</dbReference>
<comment type="caution">
    <text evidence="11">The sequence shown here is derived from an EMBL/GenBank/DDBJ whole genome shotgun (WGS) entry which is preliminary data.</text>
</comment>
<feature type="signal peptide" evidence="10">
    <location>
        <begin position="1"/>
        <end position="20"/>
    </location>
</feature>
<dbReference type="PIRSF" id="PIRSF002825">
    <property type="entry name" value="CfbpA"/>
    <property type="match status" value="1"/>
</dbReference>
<dbReference type="EMBL" id="PYAV01000015">
    <property type="protein sequence ID" value="PSL42452.1"/>
    <property type="molecule type" value="Genomic_DNA"/>
</dbReference>
<keyword evidence="4 8" id="KW-0479">Metal-binding</keyword>
<comment type="similarity">
    <text evidence="1">Belongs to the bacterial solute-binding protein 1 family.</text>
</comment>
<dbReference type="OrthoDB" id="9769319at2"/>
<feature type="binding site" evidence="8">
    <location>
        <position position="258"/>
    </location>
    <ligand>
        <name>Fe cation</name>
        <dbReference type="ChEBI" id="CHEBI:24875"/>
    </ligand>
</feature>
<protein>
    <submittedName>
        <fullName evidence="11">Iron(III) transport system substrate-binding protein</fullName>
    </submittedName>
</protein>
<evidence type="ECO:0000256" key="4">
    <source>
        <dbReference type="ARBA" id="ARBA00022723"/>
    </source>
</evidence>
<dbReference type="InterPro" id="IPR026045">
    <property type="entry name" value="Ferric-bd"/>
</dbReference>
<evidence type="ECO:0000256" key="5">
    <source>
        <dbReference type="ARBA" id="ARBA00022729"/>
    </source>
</evidence>
<reference evidence="11 12" key="1">
    <citation type="submission" date="2018-03" db="EMBL/GenBank/DDBJ databases">
        <title>Genomic Encyclopedia of Type Strains, Phase III (KMG-III): the genomes of soil and plant-associated and newly described type strains.</title>
        <authorList>
            <person name="Whitman W."/>
        </authorList>
    </citation>
    <scope>NUCLEOTIDE SEQUENCE [LARGE SCALE GENOMIC DNA]</scope>
    <source>
        <strain evidence="11 12">CGMCC 1.07653</strain>
    </source>
</reference>
<evidence type="ECO:0000313" key="11">
    <source>
        <dbReference type="EMBL" id="PSL42452.1"/>
    </source>
</evidence>
<evidence type="ECO:0000256" key="9">
    <source>
        <dbReference type="SAM" id="MobiDB-lite"/>
    </source>
</evidence>
<dbReference type="InterPro" id="IPR006061">
    <property type="entry name" value="SBP_1_CS"/>
</dbReference>
<keyword evidence="5 10" id="KW-0732">Signal</keyword>
<evidence type="ECO:0000313" key="12">
    <source>
        <dbReference type="Proteomes" id="UP000242310"/>
    </source>
</evidence>
<feature type="region of interest" description="Disordered" evidence="9">
    <location>
        <begin position="25"/>
        <end position="65"/>
    </location>
</feature>
<dbReference type="PROSITE" id="PS01037">
    <property type="entry name" value="SBP_BACTERIAL_1"/>
    <property type="match status" value="1"/>
</dbReference>
<accession>A0A2P8H8B6</accession>
<evidence type="ECO:0000256" key="3">
    <source>
        <dbReference type="ARBA" id="ARBA00022496"/>
    </source>
</evidence>